<evidence type="ECO:0000313" key="2">
    <source>
        <dbReference type="EMBL" id="KAK5579301.1"/>
    </source>
</evidence>
<comment type="caution">
    <text evidence="2">The sequence shown here is derived from an EMBL/GenBank/DDBJ whole genome shotgun (WGS) entry which is preliminary data.</text>
</comment>
<keyword evidence="3" id="KW-1185">Reference proteome</keyword>
<sequence length="125" mass="14960">MNINFEEAKSQPPTNPELMVKSPTYSRTKERRREETSELNHDLHIRNVSEKAKLEMERGQENVDRERKRMDDELKEKSVELNYELEKGQEIHDKYIADIKNKGKEDVDHSFKVHNEIKKQNQPQQ</sequence>
<feature type="compositionally biased region" description="Basic and acidic residues" evidence="1">
    <location>
        <begin position="27"/>
        <end position="72"/>
    </location>
</feature>
<organism evidence="2 3">
    <name type="scientific">Dictyostelium firmibasis</name>
    <dbReference type="NCBI Taxonomy" id="79012"/>
    <lineage>
        <taxon>Eukaryota</taxon>
        <taxon>Amoebozoa</taxon>
        <taxon>Evosea</taxon>
        <taxon>Eumycetozoa</taxon>
        <taxon>Dictyostelia</taxon>
        <taxon>Dictyosteliales</taxon>
        <taxon>Dictyosteliaceae</taxon>
        <taxon>Dictyostelium</taxon>
    </lineage>
</organism>
<gene>
    <name evidence="2" type="ORF">RB653_008982</name>
</gene>
<dbReference type="AlphaFoldDB" id="A0AAN7YSH2"/>
<protein>
    <submittedName>
        <fullName evidence="2">Uncharacterized protein</fullName>
    </submittedName>
</protein>
<feature type="region of interest" description="Disordered" evidence="1">
    <location>
        <begin position="1"/>
        <end position="72"/>
    </location>
</feature>
<evidence type="ECO:0000313" key="3">
    <source>
        <dbReference type="Proteomes" id="UP001344447"/>
    </source>
</evidence>
<name>A0AAN7YSH2_9MYCE</name>
<accession>A0AAN7YSH2</accession>
<reference evidence="2 3" key="1">
    <citation type="submission" date="2023-11" db="EMBL/GenBank/DDBJ databases">
        <title>Dfirmibasis_genome.</title>
        <authorList>
            <person name="Edelbroek B."/>
            <person name="Kjellin J."/>
            <person name="Jerlstrom-Hultqvist J."/>
            <person name="Soderbom F."/>
        </authorList>
    </citation>
    <scope>NUCLEOTIDE SEQUENCE [LARGE SCALE GENOMIC DNA]</scope>
    <source>
        <strain evidence="2 3">TNS-C-14</strain>
    </source>
</reference>
<evidence type="ECO:0000256" key="1">
    <source>
        <dbReference type="SAM" id="MobiDB-lite"/>
    </source>
</evidence>
<dbReference type="Proteomes" id="UP001344447">
    <property type="component" value="Unassembled WGS sequence"/>
</dbReference>
<proteinExistence type="predicted"/>
<dbReference type="EMBL" id="JAVFKY010000003">
    <property type="protein sequence ID" value="KAK5579301.1"/>
    <property type="molecule type" value="Genomic_DNA"/>
</dbReference>